<keyword evidence="3 5" id="KW-0949">S-adenosyl-L-methionine</keyword>
<feature type="active site" description="Nucleophile" evidence="5">
    <location>
        <position position="381"/>
    </location>
</feature>
<dbReference type="InterPro" id="IPR054728">
    <property type="entry name" value="RsmB-like_ferredoxin"/>
</dbReference>
<evidence type="ECO:0000256" key="1">
    <source>
        <dbReference type="ARBA" id="ARBA00022603"/>
    </source>
</evidence>
<sequence length="450" mass="48212">MTRPTRAPARRPTAAAPLTLAARLLQETLRFQQPPDALLAEAFRGPQRVGARLRHAMGDALYAALRDLPRWHWLAAALQGQAAAPLDVARYRTQPGWCDAVMRLAWPAAALPALADADAAAAAEVEALQARAAGVPLADTPEAVRLGLPDWLIDRLRDQVGAEVEALAAALRQPAPLDLRVNALRAKRSAVLAELQAAGLPAAATPHAPWGIRLPARVPLQGLEAYARGAIEVQDEGSQLIAALVGARRGETVADFCAGAGGKTLALGADMRDSGRLYALDTVARRLQALPARAQRAGLTQVHPMALAHERDERLQRLAGKIDRVLVDAPCTGLGTLRRHPQLMWRHHPDSVAELAALQQRILAAAAALVRPGGRLVYATCSLLVEENEHVAQAFTAAMRGDFVPLDAPTLLAEARVTAPQALVTDGYLRLWPHRHGTDGFFAAAWQRRA</sequence>
<evidence type="ECO:0000313" key="8">
    <source>
        <dbReference type="Proteomes" id="UP000318542"/>
    </source>
</evidence>
<keyword evidence="2 5" id="KW-0808">Transferase</keyword>
<dbReference type="Pfam" id="PF01189">
    <property type="entry name" value="Methyltr_RsmB-F"/>
    <property type="match status" value="1"/>
</dbReference>
<dbReference type="InterPro" id="IPR049560">
    <property type="entry name" value="MeTrfase_RsmB-F_NOP2_cat"/>
</dbReference>
<dbReference type="InterPro" id="IPR029063">
    <property type="entry name" value="SAM-dependent_MTases_sf"/>
</dbReference>
<dbReference type="Gene3D" id="3.40.50.150">
    <property type="entry name" value="Vaccinia Virus protein VP39"/>
    <property type="match status" value="1"/>
</dbReference>
<comment type="caution">
    <text evidence="7">The sequence shown here is derived from an EMBL/GenBank/DDBJ whole genome shotgun (WGS) entry which is preliminary data.</text>
</comment>
<reference evidence="7 8" key="1">
    <citation type="submission" date="2019-07" db="EMBL/GenBank/DDBJ databases">
        <title>Tepidimonas thermarum AA-1 draft genome.</title>
        <authorList>
            <person name="Da Costa M.S."/>
            <person name="Froufe H.J.C."/>
            <person name="Egas C."/>
            <person name="Albuquerque L."/>
        </authorList>
    </citation>
    <scope>NUCLEOTIDE SEQUENCE [LARGE SCALE GENOMIC DNA]</scope>
    <source>
        <strain evidence="7 8">AA-1</strain>
    </source>
</reference>
<evidence type="ECO:0000259" key="6">
    <source>
        <dbReference type="PROSITE" id="PS51686"/>
    </source>
</evidence>
<feature type="binding site" evidence="5">
    <location>
        <position position="328"/>
    </location>
    <ligand>
        <name>S-adenosyl-L-methionine</name>
        <dbReference type="ChEBI" id="CHEBI:59789"/>
    </ligand>
</feature>
<dbReference type="EMBL" id="VJOL01000022">
    <property type="protein sequence ID" value="TSE29643.1"/>
    <property type="molecule type" value="Genomic_DNA"/>
</dbReference>
<dbReference type="Gene3D" id="3.30.70.1170">
    <property type="entry name" value="Sun protein, domain 3"/>
    <property type="match status" value="1"/>
</dbReference>
<name>A0A554X1E9_9BURK</name>
<evidence type="ECO:0000256" key="5">
    <source>
        <dbReference type="PROSITE-ProRule" id="PRU01023"/>
    </source>
</evidence>
<comment type="similarity">
    <text evidence="5">Belongs to the class I-like SAM-binding methyltransferase superfamily. RsmB/NOP family.</text>
</comment>
<protein>
    <submittedName>
        <fullName evidence="7">Ribosomal RNA small subunit methyltransferase B</fullName>
        <ecNumber evidence="7">2.1.1.176</ecNumber>
    </submittedName>
</protein>
<dbReference type="SUPFAM" id="SSF53335">
    <property type="entry name" value="S-adenosyl-L-methionine-dependent methyltransferases"/>
    <property type="match status" value="1"/>
</dbReference>
<feature type="binding site" evidence="5">
    <location>
        <position position="281"/>
    </location>
    <ligand>
        <name>S-adenosyl-L-methionine</name>
        <dbReference type="ChEBI" id="CHEBI:59789"/>
    </ligand>
</feature>
<gene>
    <name evidence="7" type="primary">rsmB_1</name>
    <name evidence="7" type="ORF">Tther_01379</name>
</gene>
<dbReference type="GO" id="GO:0001510">
    <property type="term" value="P:RNA methylation"/>
    <property type="evidence" value="ECO:0007669"/>
    <property type="project" value="InterPro"/>
</dbReference>
<keyword evidence="8" id="KW-1185">Reference proteome</keyword>
<dbReference type="PROSITE" id="PS51686">
    <property type="entry name" value="SAM_MT_RSMB_NOP"/>
    <property type="match status" value="1"/>
</dbReference>
<dbReference type="EC" id="2.1.1.176" evidence="7"/>
<dbReference type="PANTHER" id="PTHR22807">
    <property type="entry name" value="NOP2 YEAST -RELATED NOL1/NOP2/FMU SUN DOMAIN-CONTAINING"/>
    <property type="match status" value="1"/>
</dbReference>
<dbReference type="Proteomes" id="UP000318542">
    <property type="component" value="Unassembled WGS sequence"/>
</dbReference>
<dbReference type="OrthoDB" id="9810297at2"/>
<comment type="caution">
    <text evidence="5">Lacks conserved residue(s) required for the propagation of feature annotation.</text>
</comment>
<accession>A0A554X1E9</accession>
<keyword evidence="4 5" id="KW-0694">RNA-binding</keyword>
<dbReference type="GO" id="GO:0003723">
    <property type="term" value="F:RNA binding"/>
    <property type="evidence" value="ECO:0007669"/>
    <property type="project" value="UniProtKB-UniRule"/>
</dbReference>
<dbReference type="PANTHER" id="PTHR22807:SF53">
    <property type="entry name" value="RIBOSOMAL RNA SMALL SUBUNIT METHYLTRANSFERASE B-RELATED"/>
    <property type="match status" value="1"/>
</dbReference>
<evidence type="ECO:0000313" key="7">
    <source>
        <dbReference type="EMBL" id="TSE29643.1"/>
    </source>
</evidence>
<organism evidence="7 8">
    <name type="scientific">Tepidimonas thermarum</name>
    <dbReference type="NCBI Taxonomy" id="335431"/>
    <lineage>
        <taxon>Bacteria</taxon>
        <taxon>Pseudomonadati</taxon>
        <taxon>Pseudomonadota</taxon>
        <taxon>Betaproteobacteria</taxon>
        <taxon>Burkholderiales</taxon>
        <taxon>Tepidimonas</taxon>
    </lineage>
</organism>
<feature type="domain" description="SAM-dependent MTase RsmB/NOP-type" evidence="6">
    <location>
        <begin position="167"/>
        <end position="449"/>
    </location>
</feature>
<dbReference type="Pfam" id="PF22458">
    <property type="entry name" value="RsmF-B_ferredox"/>
    <property type="match status" value="1"/>
</dbReference>
<dbReference type="InterPro" id="IPR023267">
    <property type="entry name" value="RCMT"/>
</dbReference>
<keyword evidence="1 5" id="KW-0489">Methyltransferase</keyword>
<evidence type="ECO:0000256" key="4">
    <source>
        <dbReference type="ARBA" id="ARBA00022884"/>
    </source>
</evidence>
<dbReference type="InterPro" id="IPR001678">
    <property type="entry name" value="MeTrfase_RsmB-F_NOP2_dom"/>
</dbReference>
<evidence type="ECO:0000256" key="2">
    <source>
        <dbReference type="ARBA" id="ARBA00022679"/>
    </source>
</evidence>
<dbReference type="PRINTS" id="PR02008">
    <property type="entry name" value="RCMTFAMILY"/>
</dbReference>
<proteinExistence type="inferred from homology"/>
<dbReference type="AlphaFoldDB" id="A0A554X1E9"/>
<evidence type="ECO:0000256" key="3">
    <source>
        <dbReference type="ARBA" id="ARBA00022691"/>
    </source>
</evidence>
<dbReference type="GO" id="GO:0008173">
    <property type="term" value="F:RNA methyltransferase activity"/>
    <property type="evidence" value="ECO:0007669"/>
    <property type="project" value="InterPro"/>
</dbReference>
<dbReference type="RefSeq" id="WP_143902271.1">
    <property type="nucleotide sequence ID" value="NZ_VJOL01000022.1"/>
</dbReference>